<dbReference type="Pfam" id="PF00583">
    <property type="entry name" value="Acetyltransf_1"/>
    <property type="match status" value="1"/>
</dbReference>
<feature type="domain" description="N-acetyltransferase" evidence="2">
    <location>
        <begin position="18"/>
        <end position="169"/>
    </location>
</feature>
<dbReference type="Gene3D" id="3.40.630.30">
    <property type="match status" value="1"/>
</dbReference>
<accession>A0A4Q1SAK6</accession>
<dbReference type="EMBL" id="SDMK01000004">
    <property type="protein sequence ID" value="RXS93925.1"/>
    <property type="molecule type" value="Genomic_DNA"/>
</dbReference>
<dbReference type="SUPFAM" id="SSF55729">
    <property type="entry name" value="Acyl-CoA N-acyltransferases (Nat)"/>
    <property type="match status" value="1"/>
</dbReference>
<evidence type="ECO:0000313" key="4">
    <source>
        <dbReference type="Proteomes" id="UP000290253"/>
    </source>
</evidence>
<dbReference type="OrthoDB" id="9127144at2"/>
<dbReference type="InterPro" id="IPR000182">
    <property type="entry name" value="GNAT_dom"/>
</dbReference>
<protein>
    <submittedName>
        <fullName evidence="3">N-acetyltransferase</fullName>
    </submittedName>
</protein>
<dbReference type="PANTHER" id="PTHR13947">
    <property type="entry name" value="GNAT FAMILY N-ACETYLTRANSFERASE"/>
    <property type="match status" value="1"/>
</dbReference>
<dbReference type="InterPro" id="IPR016181">
    <property type="entry name" value="Acyl_CoA_acyltransferase"/>
</dbReference>
<reference evidence="3 4" key="1">
    <citation type="journal article" date="2016" name="Int. J. Syst. Evol. Microbiol.">
        <title>Acidipila dinghuensis sp. nov., an acidobacterium isolated from forest soil.</title>
        <authorList>
            <person name="Jiang Y.W."/>
            <person name="Wang J."/>
            <person name="Chen M.H."/>
            <person name="Lv Y.Y."/>
            <person name="Qiu L.H."/>
        </authorList>
    </citation>
    <scope>NUCLEOTIDE SEQUENCE [LARGE SCALE GENOMIC DNA]</scope>
    <source>
        <strain evidence="3 4">DHOF10</strain>
    </source>
</reference>
<gene>
    <name evidence="3" type="ORF">ESZ00_17435</name>
</gene>
<dbReference type="PANTHER" id="PTHR13947:SF37">
    <property type="entry name" value="LD18367P"/>
    <property type="match status" value="1"/>
</dbReference>
<organism evidence="3 4">
    <name type="scientific">Silvibacterium dinghuense</name>
    <dbReference type="NCBI Taxonomy" id="1560006"/>
    <lineage>
        <taxon>Bacteria</taxon>
        <taxon>Pseudomonadati</taxon>
        <taxon>Acidobacteriota</taxon>
        <taxon>Terriglobia</taxon>
        <taxon>Terriglobales</taxon>
        <taxon>Acidobacteriaceae</taxon>
        <taxon>Silvibacterium</taxon>
    </lineage>
</organism>
<dbReference type="AlphaFoldDB" id="A0A4Q1SAK6"/>
<dbReference type="CDD" id="cd04301">
    <property type="entry name" value="NAT_SF"/>
    <property type="match status" value="1"/>
</dbReference>
<dbReference type="Proteomes" id="UP000290253">
    <property type="component" value="Unassembled WGS sequence"/>
</dbReference>
<dbReference type="InterPro" id="IPR050769">
    <property type="entry name" value="NAT_camello-type"/>
</dbReference>
<proteinExistence type="predicted"/>
<name>A0A4Q1SAK6_9BACT</name>
<evidence type="ECO:0000313" key="3">
    <source>
        <dbReference type="EMBL" id="RXS93925.1"/>
    </source>
</evidence>
<keyword evidence="1 3" id="KW-0808">Transferase</keyword>
<comment type="caution">
    <text evidence="3">The sequence shown here is derived from an EMBL/GenBank/DDBJ whole genome shotgun (WGS) entry which is preliminary data.</text>
</comment>
<dbReference type="GO" id="GO:0008080">
    <property type="term" value="F:N-acetyltransferase activity"/>
    <property type="evidence" value="ECO:0007669"/>
    <property type="project" value="InterPro"/>
</dbReference>
<sequence>MYPESNTASHSEQADPSLVFRTFQPGDEQPFKHLNEAWISRLFVLEDADHKVLDHPREAILERGGEICVAELDGEVVGCCALIPIGENEYELAKMTVSESARGRGLGRKLLAYTIAQGRRMGARRLYLESSHHVADAVHLYEQLGFRHLPPPAVPSPYARANIFMELLF</sequence>
<evidence type="ECO:0000256" key="1">
    <source>
        <dbReference type="ARBA" id="ARBA00022679"/>
    </source>
</evidence>
<evidence type="ECO:0000259" key="2">
    <source>
        <dbReference type="PROSITE" id="PS51186"/>
    </source>
</evidence>
<dbReference type="PROSITE" id="PS51186">
    <property type="entry name" value="GNAT"/>
    <property type="match status" value="1"/>
</dbReference>
<keyword evidence="4" id="KW-1185">Reference proteome</keyword>